<dbReference type="EMBL" id="JBGBZA010000002">
    <property type="protein sequence ID" value="MEY9314790.1"/>
    <property type="molecule type" value="Genomic_DNA"/>
</dbReference>
<name>A0A4Q4K751_BRAEL</name>
<evidence type="ECO:0000313" key="2">
    <source>
        <dbReference type="EMBL" id="MBP1299647.1"/>
    </source>
</evidence>
<dbReference type="Proteomes" id="UP001565471">
    <property type="component" value="Unassembled WGS sequence"/>
</dbReference>
<proteinExistence type="predicted"/>
<keyword evidence="5" id="KW-1185">Reference proteome</keyword>
<dbReference type="GeneID" id="92956773"/>
<sequence length="113" mass="12498">MKNARLMALGDMTIYSPGVVLQHVEEIGESRTPCPVELIEFRLDPFAVSTPHSHSSCEIWRITSGQGRVITDDGELAIKAGDLVFLQPHRTHYLENRGSEILGALSIAWEGAR</sequence>
<dbReference type="Gene3D" id="2.60.120.10">
    <property type="entry name" value="Jelly Rolls"/>
    <property type="match status" value="1"/>
</dbReference>
<reference evidence="3 5" key="2">
    <citation type="submission" date="2024-07" db="EMBL/GenBank/DDBJ databases">
        <title>Genomic Encyclopedia of Type Strains, Phase V (KMG-V): Genome sequencing to study the core and pangenomes of soil and plant-associated prokaryotes.</title>
        <authorList>
            <person name="Whitman W."/>
        </authorList>
    </citation>
    <scope>NUCLEOTIDE SEQUENCE [LARGE SCALE GENOMIC DNA]</scope>
    <source>
        <strain evidence="3 5">USDA 415</strain>
    </source>
</reference>
<dbReference type="RefSeq" id="WP_016841048.1">
    <property type="nucleotide sequence ID" value="NZ_BJNL01000093.1"/>
</dbReference>
<comment type="caution">
    <text evidence="2">The sequence shown here is derived from an EMBL/GenBank/DDBJ whole genome shotgun (WGS) entry which is preliminary data.</text>
</comment>
<dbReference type="Proteomes" id="UP000673383">
    <property type="component" value="Unassembled WGS sequence"/>
</dbReference>
<feature type="domain" description="Cupin type-2" evidence="1">
    <location>
        <begin position="41"/>
        <end position="107"/>
    </location>
</feature>
<dbReference type="InterPro" id="IPR011051">
    <property type="entry name" value="RmlC_Cupin_sf"/>
</dbReference>
<accession>A0A4Q4K751</accession>
<reference evidence="2" key="1">
    <citation type="submission" date="2021-02" db="EMBL/GenBank/DDBJ databases">
        <title>Genomic Encyclopedia of Type Strains, Phase IV (KMG-V): Genome sequencing to study the core and pangenomes of soil and plant-associated prokaryotes.</title>
        <authorList>
            <person name="Whitman W."/>
        </authorList>
    </citation>
    <scope>NUCLEOTIDE SEQUENCE</scope>
    <source>
        <strain evidence="2">USDA 406</strain>
    </source>
</reference>
<gene>
    <name evidence="3" type="ORF">ABIF29_001589</name>
    <name evidence="2" type="ORF">JOH49_009400</name>
</gene>
<protein>
    <submittedName>
        <fullName evidence="2">Mannose-6-phosphate isomerase-like protein (Cupin superfamily)</fullName>
    </submittedName>
</protein>
<dbReference type="Pfam" id="PF07883">
    <property type="entry name" value="Cupin_2"/>
    <property type="match status" value="1"/>
</dbReference>
<keyword evidence="2" id="KW-0413">Isomerase</keyword>
<dbReference type="SUPFAM" id="SSF51182">
    <property type="entry name" value="RmlC-like cupins"/>
    <property type="match status" value="1"/>
</dbReference>
<dbReference type="AlphaFoldDB" id="A0A4Q4K751"/>
<dbReference type="InterPro" id="IPR014710">
    <property type="entry name" value="RmlC-like_jellyroll"/>
</dbReference>
<evidence type="ECO:0000313" key="5">
    <source>
        <dbReference type="Proteomes" id="UP001565471"/>
    </source>
</evidence>
<evidence type="ECO:0000313" key="4">
    <source>
        <dbReference type="Proteomes" id="UP000673383"/>
    </source>
</evidence>
<evidence type="ECO:0000313" key="3">
    <source>
        <dbReference type="EMBL" id="MEY9314790.1"/>
    </source>
</evidence>
<dbReference type="InterPro" id="IPR013096">
    <property type="entry name" value="Cupin_2"/>
</dbReference>
<evidence type="ECO:0000259" key="1">
    <source>
        <dbReference type="Pfam" id="PF07883"/>
    </source>
</evidence>
<dbReference type="EMBL" id="JAFICZ010000001">
    <property type="protein sequence ID" value="MBP1299647.1"/>
    <property type="molecule type" value="Genomic_DNA"/>
</dbReference>
<dbReference type="GO" id="GO:0016853">
    <property type="term" value="F:isomerase activity"/>
    <property type="evidence" value="ECO:0007669"/>
    <property type="project" value="UniProtKB-KW"/>
</dbReference>
<organism evidence="2 4">
    <name type="scientific">Bradyrhizobium elkanii</name>
    <dbReference type="NCBI Taxonomy" id="29448"/>
    <lineage>
        <taxon>Bacteria</taxon>
        <taxon>Pseudomonadati</taxon>
        <taxon>Pseudomonadota</taxon>
        <taxon>Alphaproteobacteria</taxon>
        <taxon>Hyphomicrobiales</taxon>
        <taxon>Nitrobacteraceae</taxon>
        <taxon>Bradyrhizobium</taxon>
    </lineage>
</organism>